<sequence length="67" mass="7061">MVEELPSCADIDADAVPFTEARPAAELMARMASGGERTLLSRHGKPVVAPVSIADLQALQATSKGRR</sequence>
<dbReference type="SUPFAM" id="SSF143120">
    <property type="entry name" value="YefM-like"/>
    <property type="match status" value="1"/>
</dbReference>
<organism evidence="2 3">
    <name type="scientific">Streptomyces plumbiresistens</name>
    <dbReference type="NCBI Taxonomy" id="511811"/>
    <lineage>
        <taxon>Bacteria</taxon>
        <taxon>Bacillati</taxon>
        <taxon>Actinomycetota</taxon>
        <taxon>Actinomycetes</taxon>
        <taxon>Kitasatosporales</taxon>
        <taxon>Streptomycetaceae</taxon>
        <taxon>Streptomyces</taxon>
    </lineage>
</organism>
<proteinExistence type="inferred from homology"/>
<protein>
    <recommendedName>
        <fullName evidence="4">Antitoxin</fullName>
    </recommendedName>
</protein>
<evidence type="ECO:0000313" key="3">
    <source>
        <dbReference type="Proteomes" id="UP001500456"/>
    </source>
</evidence>
<dbReference type="EMBL" id="BAAAZX010000048">
    <property type="protein sequence ID" value="GAA4029951.1"/>
    <property type="molecule type" value="Genomic_DNA"/>
</dbReference>
<accession>A0ABP7TQU7</accession>
<comment type="similarity">
    <text evidence="1">Belongs to the phD/YefM antitoxin family.</text>
</comment>
<evidence type="ECO:0000256" key="1">
    <source>
        <dbReference type="ARBA" id="ARBA00009981"/>
    </source>
</evidence>
<dbReference type="RefSeq" id="WP_345571501.1">
    <property type="nucleotide sequence ID" value="NZ_BAAAZX010000048.1"/>
</dbReference>
<gene>
    <name evidence="2" type="ORF">GCM10022232_89830</name>
</gene>
<evidence type="ECO:0008006" key="4">
    <source>
        <dbReference type="Google" id="ProtNLM"/>
    </source>
</evidence>
<name>A0ABP7TQU7_9ACTN</name>
<comment type="caution">
    <text evidence="2">The sequence shown here is derived from an EMBL/GenBank/DDBJ whole genome shotgun (WGS) entry which is preliminary data.</text>
</comment>
<reference evidence="3" key="1">
    <citation type="journal article" date="2019" name="Int. J. Syst. Evol. Microbiol.">
        <title>The Global Catalogue of Microorganisms (GCM) 10K type strain sequencing project: providing services to taxonomists for standard genome sequencing and annotation.</title>
        <authorList>
            <consortium name="The Broad Institute Genomics Platform"/>
            <consortium name="The Broad Institute Genome Sequencing Center for Infectious Disease"/>
            <person name="Wu L."/>
            <person name="Ma J."/>
        </authorList>
    </citation>
    <scope>NUCLEOTIDE SEQUENCE [LARGE SCALE GENOMIC DNA]</scope>
    <source>
        <strain evidence="3">JCM 16924</strain>
    </source>
</reference>
<dbReference type="Proteomes" id="UP001500456">
    <property type="component" value="Unassembled WGS sequence"/>
</dbReference>
<evidence type="ECO:0000313" key="2">
    <source>
        <dbReference type="EMBL" id="GAA4029951.1"/>
    </source>
</evidence>
<dbReference type="InterPro" id="IPR036165">
    <property type="entry name" value="YefM-like_sf"/>
</dbReference>
<keyword evidence="3" id="KW-1185">Reference proteome</keyword>